<dbReference type="AlphaFoldDB" id="A0AAC8TG41"/>
<organism evidence="1 2">
    <name type="scientific">Archangium gephyra</name>
    <dbReference type="NCBI Taxonomy" id="48"/>
    <lineage>
        <taxon>Bacteria</taxon>
        <taxon>Pseudomonadati</taxon>
        <taxon>Myxococcota</taxon>
        <taxon>Myxococcia</taxon>
        <taxon>Myxococcales</taxon>
        <taxon>Cystobacterineae</taxon>
        <taxon>Archangiaceae</taxon>
        <taxon>Archangium</taxon>
    </lineage>
</organism>
<protein>
    <submittedName>
        <fullName evidence="1">Uncharacterized protein</fullName>
    </submittedName>
</protein>
<name>A0AAC8TG41_9BACT</name>
<gene>
    <name evidence="1" type="ORF">AA314_06423</name>
</gene>
<accession>A0AAC8TG41</accession>
<dbReference type="EMBL" id="CP011509">
    <property type="protein sequence ID" value="AKJ04797.1"/>
    <property type="molecule type" value="Genomic_DNA"/>
</dbReference>
<sequence length="49" mass="5582">MIHRGQRGAIRLLPFTPPDVVHQIRVERFGIGVIGLSNERGKQRMQTQS</sequence>
<proteinExistence type="predicted"/>
<dbReference type="KEGG" id="age:AA314_06423"/>
<reference evidence="1 2" key="1">
    <citation type="submission" date="2015-05" db="EMBL/GenBank/DDBJ databases">
        <title>Genome assembly of Archangium gephyra DSM 2261.</title>
        <authorList>
            <person name="Sharma G."/>
            <person name="Subramanian S."/>
        </authorList>
    </citation>
    <scope>NUCLEOTIDE SEQUENCE [LARGE SCALE GENOMIC DNA]</scope>
    <source>
        <strain evidence="1 2">DSM 2261</strain>
    </source>
</reference>
<evidence type="ECO:0000313" key="2">
    <source>
        <dbReference type="Proteomes" id="UP000035579"/>
    </source>
</evidence>
<dbReference type="Proteomes" id="UP000035579">
    <property type="component" value="Chromosome"/>
</dbReference>
<evidence type="ECO:0000313" key="1">
    <source>
        <dbReference type="EMBL" id="AKJ04797.1"/>
    </source>
</evidence>